<keyword evidence="11" id="KW-1185">Reference proteome</keyword>
<evidence type="ECO:0000256" key="9">
    <source>
        <dbReference type="PIRSR" id="PIRSR602401-1"/>
    </source>
</evidence>
<dbReference type="GO" id="GO:0004497">
    <property type="term" value="F:monooxygenase activity"/>
    <property type="evidence" value="ECO:0007669"/>
    <property type="project" value="UniProtKB-KW"/>
</dbReference>
<proteinExistence type="inferred from homology"/>
<dbReference type="OrthoDB" id="10029320at2759"/>
<accession>A0A7H8QZ70</accession>
<evidence type="ECO:0000256" key="4">
    <source>
        <dbReference type="ARBA" id="ARBA00022617"/>
    </source>
</evidence>
<dbReference type="PRINTS" id="PR00463">
    <property type="entry name" value="EP450I"/>
</dbReference>
<organism evidence="10 11">
    <name type="scientific">Talaromyces rugulosus</name>
    <name type="common">Penicillium rugulosum</name>
    <dbReference type="NCBI Taxonomy" id="121627"/>
    <lineage>
        <taxon>Eukaryota</taxon>
        <taxon>Fungi</taxon>
        <taxon>Dikarya</taxon>
        <taxon>Ascomycota</taxon>
        <taxon>Pezizomycotina</taxon>
        <taxon>Eurotiomycetes</taxon>
        <taxon>Eurotiomycetidae</taxon>
        <taxon>Eurotiales</taxon>
        <taxon>Trichocomaceae</taxon>
        <taxon>Talaromyces</taxon>
        <taxon>Talaromyces sect. Islandici</taxon>
    </lineage>
</organism>
<evidence type="ECO:0000256" key="2">
    <source>
        <dbReference type="ARBA" id="ARBA00005179"/>
    </source>
</evidence>
<sequence length="427" mass="47541">MPMPPWGPFLGNIPALAALNKRVPNDARQAESFALLSSESPGLESCFYVDVWPFGFPILVITSPELAMQTCQTHDLGKPDALSPFIAPTAGGSSFFDSNGTEWKRSRELFHHAFSMKASMEHVPQIIEEAEAYVDILREHAEKQDIFLLDQATCNCVMDIVGNVALHSQVHHGSSHRRVHEGKAGSAIKAWATIQIRLFLFVGHDSTAVTIVYCLYLLSKHPAILDKVRVEHDKVFGTDLASGTELLKQRPKLINRLLPYTTAVVKETLRLYPPANGLRQGLPNVSLRNPQTGQTFPTEGFAPWVLHSGVHRNAHHWPDPHSFIPDRWLAPPGHPLHPPAGGWRPFEHGPRDCIGQNIALLDAKTTLVMTVREFDFHDQYAEWDRLHPPRGPNTMFGERAYLIQKGSGHPAQGIPCKVARRESVGDL</sequence>
<dbReference type="GeneID" id="55993612"/>
<evidence type="ECO:0000256" key="5">
    <source>
        <dbReference type="ARBA" id="ARBA00022723"/>
    </source>
</evidence>
<comment type="similarity">
    <text evidence="3">Belongs to the cytochrome P450 family.</text>
</comment>
<dbReference type="CDD" id="cd11051">
    <property type="entry name" value="CYP59-like"/>
    <property type="match status" value="1"/>
</dbReference>
<dbReference type="GO" id="GO:0020037">
    <property type="term" value="F:heme binding"/>
    <property type="evidence" value="ECO:0007669"/>
    <property type="project" value="InterPro"/>
</dbReference>
<dbReference type="PANTHER" id="PTHR24305">
    <property type="entry name" value="CYTOCHROME P450"/>
    <property type="match status" value="1"/>
</dbReference>
<comment type="pathway">
    <text evidence="2">Secondary metabolite biosynthesis.</text>
</comment>
<evidence type="ECO:0000313" key="10">
    <source>
        <dbReference type="EMBL" id="QKX58988.1"/>
    </source>
</evidence>
<keyword evidence="8" id="KW-0503">Monooxygenase</keyword>
<feature type="binding site" description="axial binding residue" evidence="9">
    <location>
        <position position="353"/>
    </location>
    <ligand>
        <name>heme</name>
        <dbReference type="ChEBI" id="CHEBI:30413"/>
    </ligand>
    <ligandPart>
        <name>Fe</name>
        <dbReference type="ChEBI" id="CHEBI:18248"/>
    </ligandPart>
</feature>
<dbReference type="AlphaFoldDB" id="A0A7H8QZ70"/>
<dbReference type="RefSeq" id="XP_035345166.1">
    <property type="nucleotide sequence ID" value="XM_035489273.1"/>
</dbReference>
<dbReference type="GO" id="GO:0005506">
    <property type="term" value="F:iron ion binding"/>
    <property type="evidence" value="ECO:0007669"/>
    <property type="project" value="InterPro"/>
</dbReference>
<dbReference type="Proteomes" id="UP000509510">
    <property type="component" value="Chromosome III"/>
</dbReference>
<comment type="cofactor">
    <cofactor evidence="1 9">
        <name>heme</name>
        <dbReference type="ChEBI" id="CHEBI:30413"/>
    </cofactor>
</comment>
<gene>
    <name evidence="10" type="ORF">TRUGW13939_06116</name>
</gene>
<keyword evidence="6" id="KW-0560">Oxidoreductase</keyword>
<protein>
    <submittedName>
        <fullName evidence="10">Uncharacterized protein</fullName>
    </submittedName>
</protein>
<reference evidence="11" key="1">
    <citation type="submission" date="2020-06" db="EMBL/GenBank/DDBJ databases">
        <title>A chromosome-scale genome assembly of Talaromyces rugulosus W13939.</title>
        <authorList>
            <person name="Wang B."/>
            <person name="Guo L."/>
            <person name="Ye K."/>
            <person name="Wang L."/>
        </authorList>
    </citation>
    <scope>NUCLEOTIDE SEQUENCE [LARGE SCALE GENOMIC DNA]</scope>
    <source>
        <strain evidence="11">W13939</strain>
    </source>
</reference>
<dbReference type="PANTHER" id="PTHR24305:SF107">
    <property type="entry name" value="P450, PUTATIVE (EUROFUNG)-RELATED"/>
    <property type="match status" value="1"/>
</dbReference>
<name>A0A7H8QZ70_TALRU</name>
<evidence type="ECO:0000256" key="8">
    <source>
        <dbReference type="ARBA" id="ARBA00023033"/>
    </source>
</evidence>
<dbReference type="InterPro" id="IPR050121">
    <property type="entry name" value="Cytochrome_P450_monoxygenase"/>
</dbReference>
<dbReference type="PRINTS" id="PR00385">
    <property type="entry name" value="P450"/>
</dbReference>
<dbReference type="EMBL" id="CP055900">
    <property type="protein sequence ID" value="QKX58988.1"/>
    <property type="molecule type" value="Genomic_DNA"/>
</dbReference>
<evidence type="ECO:0000256" key="7">
    <source>
        <dbReference type="ARBA" id="ARBA00023004"/>
    </source>
</evidence>
<dbReference type="InterPro" id="IPR002401">
    <property type="entry name" value="Cyt_P450_E_grp-I"/>
</dbReference>
<evidence type="ECO:0000256" key="1">
    <source>
        <dbReference type="ARBA" id="ARBA00001971"/>
    </source>
</evidence>
<dbReference type="SUPFAM" id="SSF48264">
    <property type="entry name" value="Cytochrome P450"/>
    <property type="match status" value="1"/>
</dbReference>
<dbReference type="InterPro" id="IPR001128">
    <property type="entry name" value="Cyt_P450"/>
</dbReference>
<dbReference type="GO" id="GO:0016705">
    <property type="term" value="F:oxidoreductase activity, acting on paired donors, with incorporation or reduction of molecular oxygen"/>
    <property type="evidence" value="ECO:0007669"/>
    <property type="project" value="InterPro"/>
</dbReference>
<keyword evidence="4 9" id="KW-0349">Heme</keyword>
<evidence type="ECO:0000256" key="6">
    <source>
        <dbReference type="ARBA" id="ARBA00023002"/>
    </source>
</evidence>
<dbReference type="Gene3D" id="1.10.630.10">
    <property type="entry name" value="Cytochrome P450"/>
    <property type="match status" value="2"/>
</dbReference>
<dbReference type="KEGG" id="trg:TRUGW13939_06116"/>
<dbReference type="InterPro" id="IPR036396">
    <property type="entry name" value="Cyt_P450_sf"/>
</dbReference>
<evidence type="ECO:0000313" key="11">
    <source>
        <dbReference type="Proteomes" id="UP000509510"/>
    </source>
</evidence>
<dbReference type="Pfam" id="PF00067">
    <property type="entry name" value="p450"/>
    <property type="match status" value="2"/>
</dbReference>
<keyword evidence="7 9" id="KW-0408">Iron</keyword>
<evidence type="ECO:0000256" key="3">
    <source>
        <dbReference type="ARBA" id="ARBA00010617"/>
    </source>
</evidence>
<keyword evidence="5 9" id="KW-0479">Metal-binding</keyword>